<keyword evidence="2" id="KW-0472">Membrane</keyword>
<dbReference type="InterPro" id="IPR035940">
    <property type="entry name" value="CAP_sf"/>
</dbReference>
<name>A0A7J5E3I8_NOCSI</name>
<protein>
    <submittedName>
        <fullName evidence="4">CAP domain-containing protein</fullName>
    </submittedName>
</protein>
<comment type="caution">
    <text evidence="4">The sequence shown here is derived from an EMBL/GenBank/DDBJ whole genome shotgun (WGS) entry which is preliminary data.</text>
</comment>
<organism evidence="4 5">
    <name type="scientific">Nocardioides simplex</name>
    <name type="common">Arthrobacter simplex</name>
    <dbReference type="NCBI Taxonomy" id="2045"/>
    <lineage>
        <taxon>Bacteria</taxon>
        <taxon>Bacillati</taxon>
        <taxon>Actinomycetota</taxon>
        <taxon>Actinomycetes</taxon>
        <taxon>Propionibacteriales</taxon>
        <taxon>Nocardioidaceae</taxon>
        <taxon>Pimelobacter</taxon>
    </lineage>
</organism>
<gene>
    <name evidence="4" type="ORF">F9L07_13900</name>
</gene>
<evidence type="ECO:0000313" key="4">
    <source>
        <dbReference type="EMBL" id="KAB2812821.1"/>
    </source>
</evidence>
<dbReference type="PANTHER" id="PTHR31157:SF1">
    <property type="entry name" value="SCP DOMAIN-CONTAINING PROTEIN"/>
    <property type="match status" value="1"/>
</dbReference>
<reference evidence="4 5" key="1">
    <citation type="submission" date="2019-09" db="EMBL/GenBank/DDBJ databases">
        <title>Pimelobacter sp. isolated from Paulinella.</title>
        <authorList>
            <person name="Jeong S.E."/>
        </authorList>
    </citation>
    <scope>NUCLEOTIDE SEQUENCE [LARGE SCALE GENOMIC DNA]</scope>
    <source>
        <strain evidence="4 5">Pch-N</strain>
    </source>
</reference>
<dbReference type="PANTHER" id="PTHR31157">
    <property type="entry name" value="SCP DOMAIN-CONTAINING PROTEIN"/>
    <property type="match status" value="1"/>
</dbReference>
<evidence type="ECO:0000256" key="1">
    <source>
        <dbReference type="SAM" id="MobiDB-lite"/>
    </source>
</evidence>
<accession>A0A7J5E3I8</accession>
<dbReference type="AlphaFoldDB" id="A0A7J5E3I8"/>
<dbReference type="EMBL" id="WBVM01000001">
    <property type="protein sequence ID" value="KAB2812821.1"/>
    <property type="molecule type" value="Genomic_DNA"/>
</dbReference>
<dbReference type="InterPro" id="IPR014044">
    <property type="entry name" value="CAP_dom"/>
</dbReference>
<dbReference type="Gene3D" id="3.40.33.10">
    <property type="entry name" value="CAP"/>
    <property type="match status" value="1"/>
</dbReference>
<evidence type="ECO:0000313" key="5">
    <source>
        <dbReference type="Proteomes" id="UP000449906"/>
    </source>
</evidence>
<proteinExistence type="predicted"/>
<evidence type="ECO:0000259" key="3">
    <source>
        <dbReference type="Pfam" id="PF00188"/>
    </source>
</evidence>
<dbReference type="SUPFAM" id="SSF55797">
    <property type="entry name" value="PR-1-like"/>
    <property type="match status" value="1"/>
</dbReference>
<sequence length="218" mass="23121">MDAERRAPAQPPRLPAAGGRGGRGARRLGSALVDPGLRPPVSQGVSRAARDRHDAAVRLAALLPTALAAALLLVPTLPAHPADAGPSATAASPLEQRLAAHVNRARSRQGCRPLKHQAALHGSARAHSALMARHRRLSHQLPGEAALGTRLANAGYPGSRRMGEVIAAGPMSAQRTLRMWLGSPPHRRLLLDCRFRLLGVGVVESGPGQRWWTIDLVR</sequence>
<dbReference type="Pfam" id="PF00188">
    <property type="entry name" value="CAP"/>
    <property type="match status" value="1"/>
</dbReference>
<dbReference type="CDD" id="cd05379">
    <property type="entry name" value="CAP_bacterial"/>
    <property type="match status" value="1"/>
</dbReference>
<keyword evidence="2" id="KW-0812">Transmembrane</keyword>
<dbReference type="Proteomes" id="UP000449906">
    <property type="component" value="Unassembled WGS sequence"/>
</dbReference>
<feature type="region of interest" description="Disordered" evidence="1">
    <location>
        <begin position="1"/>
        <end position="47"/>
    </location>
</feature>
<feature type="transmembrane region" description="Helical" evidence="2">
    <location>
        <begin position="55"/>
        <end position="74"/>
    </location>
</feature>
<keyword evidence="2" id="KW-1133">Transmembrane helix</keyword>
<feature type="domain" description="SCP" evidence="3">
    <location>
        <begin position="101"/>
        <end position="214"/>
    </location>
</feature>
<evidence type="ECO:0000256" key="2">
    <source>
        <dbReference type="SAM" id="Phobius"/>
    </source>
</evidence>